<organism evidence="1 2">
    <name type="scientific">Phyllobacterium bourgognense</name>
    <dbReference type="NCBI Taxonomy" id="314236"/>
    <lineage>
        <taxon>Bacteria</taxon>
        <taxon>Pseudomonadati</taxon>
        <taxon>Pseudomonadota</taxon>
        <taxon>Alphaproteobacteria</taxon>
        <taxon>Hyphomicrobiales</taxon>
        <taxon>Phyllobacteriaceae</taxon>
        <taxon>Phyllobacterium</taxon>
    </lineage>
</organism>
<reference evidence="1 2" key="1">
    <citation type="submission" date="2018-07" db="EMBL/GenBank/DDBJ databases">
        <title>Genomic Encyclopedia of Type Strains, Phase III (KMG-III): the genomes of soil and plant-associated and newly described type strains.</title>
        <authorList>
            <person name="Whitman W."/>
        </authorList>
    </citation>
    <scope>NUCLEOTIDE SEQUENCE [LARGE SCALE GENOMIC DNA]</scope>
    <source>
        <strain evidence="1 2">31-25a</strain>
    </source>
</reference>
<evidence type="ECO:0000313" key="1">
    <source>
        <dbReference type="EMBL" id="RCW79588.1"/>
    </source>
</evidence>
<name>A0A368YJE4_9HYPH</name>
<dbReference type="AlphaFoldDB" id="A0A368YJE4"/>
<keyword evidence="2" id="KW-1185">Reference proteome</keyword>
<proteinExistence type="predicted"/>
<dbReference type="EMBL" id="QPJM01000017">
    <property type="protein sequence ID" value="RCW79588.1"/>
    <property type="molecule type" value="Genomic_DNA"/>
</dbReference>
<gene>
    <name evidence="1" type="ORF">C7476_117103</name>
</gene>
<comment type="caution">
    <text evidence="1">The sequence shown here is derived from an EMBL/GenBank/DDBJ whole genome shotgun (WGS) entry which is preliminary data.</text>
</comment>
<sequence length="125" mass="13538">MLLQTGECGLASGLHTRTLRHEIGTASGFDGALLRCCWLLGGGGGGEKTGHTKHGYQQAASAACTSSGFFEHRTSPWGMRSQGEVDMQDGRRAVRYSYETRVGHRPEDKYSTVLRRSGRGLGHGR</sequence>
<evidence type="ECO:0000313" key="2">
    <source>
        <dbReference type="Proteomes" id="UP000253324"/>
    </source>
</evidence>
<dbReference type="Proteomes" id="UP000253324">
    <property type="component" value="Unassembled WGS sequence"/>
</dbReference>
<accession>A0A368YJE4</accession>
<protein>
    <submittedName>
        <fullName evidence="1">Uncharacterized protein</fullName>
    </submittedName>
</protein>